<evidence type="ECO:0000256" key="3">
    <source>
        <dbReference type="ARBA" id="ARBA00022853"/>
    </source>
</evidence>
<evidence type="ECO:0000256" key="5">
    <source>
        <dbReference type="ARBA" id="ARBA00023163"/>
    </source>
</evidence>
<dbReference type="PANTHER" id="PTHR13581:SF5">
    <property type="entry name" value="MRG_MORF4L-BINDING PROTEIN"/>
    <property type="match status" value="1"/>
</dbReference>
<keyword evidence="3" id="KW-0156">Chromatin regulator</keyword>
<keyword evidence="6" id="KW-0539">Nucleus</keyword>
<dbReference type="GO" id="GO:0006357">
    <property type="term" value="P:regulation of transcription by RNA polymerase II"/>
    <property type="evidence" value="ECO:0007669"/>
    <property type="project" value="TreeGrafter"/>
</dbReference>
<comment type="subcellular location">
    <subcellularLocation>
        <location evidence="1">Nucleus</location>
    </subcellularLocation>
</comment>
<dbReference type="GO" id="GO:0006325">
    <property type="term" value="P:chromatin organization"/>
    <property type="evidence" value="ECO:0007669"/>
    <property type="project" value="UniProtKB-KW"/>
</dbReference>
<protein>
    <submittedName>
        <fullName evidence="10">MRG/MORF4L-binding protein</fullName>
    </submittedName>
</protein>
<keyword evidence="9" id="KW-1185">Reference proteome</keyword>
<evidence type="ECO:0000256" key="6">
    <source>
        <dbReference type="ARBA" id="ARBA00023242"/>
    </source>
</evidence>
<proteinExistence type="inferred from homology"/>
<organism evidence="10">
    <name type="scientific">Taenia asiatica</name>
    <name type="common">Asian tapeworm</name>
    <dbReference type="NCBI Taxonomy" id="60517"/>
    <lineage>
        <taxon>Eukaryota</taxon>
        <taxon>Metazoa</taxon>
        <taxon>Spiralia</taxon>
        <taxon>Lophotrochozoa</taxon>
        <taxon>Platyhelminthes</taxon>
        <taxon>Cestoda</taxon>
        <taxon>Eucestoda</taxon>
        <taxon>Cyclophyllidea</taxon>
        <taxon>Taeniidae</taxon>
        <taxon>Taenia</taxon>
    </lineage>
</organism>
<evidence type="ECO:0000256" key="2">
    <source>
        <dbReference type="ARBA" id="ARBA00007117"/>
    </source>
</evidence>
<evidence type="ECO:0000313" key="10">
    <source>
        <dbReference type="WBParaSite" id="TASK_0000869601-mRNA-1"/>
    </source>
</evidence>
<dbReference type="PANTHER" id="PTHR13581">
    <property type="entry name" value="MRG-BINDING PROTEIN"/>
    <property type="match status" value="1"/>
</dbReference>
<dbReference type="WBParaSite" id="TASK_0000869601-mRNA-1">
    <property type="protein sequence ID" value="TASK_0000869601-mRNA-1"/>
    <property type="gene ID" value="TASK_0000869601"/>
</dbReference>
<evidence type="ECO:0000313" key="9">
    <source>
        <dbReference type="Proteomes" id="UP000282613"/>
    </source>
</evidence>
<comment type="similarity">
    <text evidence="2">Belongs to the EAF7 family.</text>
</comment>
<evidence type="ECO:0000256" key="4">
    <source>
        <dbReference type="ARBA" id="ARBA00023015"/>
    </source>
</evidence>
<dbReference type="Proteomes" id="UP000282613">
    <property type="component" value="Unassembled WGS sequence"/>
</dbReference>
<feature type="compositionally biased region" description="Low complexity" evidence="7">
    <location>
        <begin position="133"/>
        <end position="163"/>
    </location>
</feature>
<dbReference type="GO" id="GO:0005634">
    <property type="term" value="C:nucleus"/>
    <property type="evidence" value="ECO:0007669"/>
    <property type="project" value="UniProtKB-SubCell"/>
</dbReference>
<evidence type="ECO:0000313" key="8">
    <source>
        <dbReference type="EMBL" id="VDK40870.1"/>
    </source>
</evidence>
<evidence type="ECO:0000256" key="7">
    <source>
        <dbReference type="SAM" id="MobiDB-lite"/>
    </source>
</evidence>
<keyword evidence="4" id="KW-0805">Transcription regulation</keyword>
<feature type="region of interest" description="Disordered" evidence="7">
    <location>
        <begin position="111"/>
        <end position="208"/>
    </location>
</feature>
<dbReference type="InterPro" id="IPR012423">
    <property type="entry name" value="Eaf7/MRGBP"/>
</dbReference>
<evidence type="ECO:0000256" key="1">
    <source>
        <dbReference type="ARBA" id="ARBA00004123"/>
    </source>
</evidence>
<keyword evidence="5" id="KW-0804">Transcription</keyword>
<gene>
    <name evidence="8" type="ORF">TASK_LOCUS8697</name>
</gene>
<dbReference type="OrthoDB" id="5595141at2759"/>
<feature type="compositionally biased region" description="Basic residues" evidence="7">
    <location>
        <begin position="198"/>
        <end position="208"/>
    </location>
</feature>
<reference evidence="8 9" key="2">
    <citation type="submission" date="2018-11" db="EMBL/GenBank/DDBJ databases">
        <authorList>
            <consortium name="Pathogen Informatics"/>
        </authorList>
    </citation>
    <scope>NUCLEOTIDE SEQUENCE [LARGE SCALE GENOMIC DNA]</scope>
</reference>
<dbReference type="GO" id="GO:0035267">
    <property type="term" value="C:NuA4 histone acetyltransferase complex"/>
    <property type="evidence" value="ECO:0007669"/>
    <property type="project" value="TreeGrafter"/>
</dbReference>
<dbReference type="EMBL" id="UYRS01018867">
    <property type="protein sequence ID" value="VDK40870.1"/>
    <property type="molecule type" value="Genomic_DNA"/>
</dbReference>
<dbReference type="STRING" id="60517.A0A0R3WD66"/>
<sequence>MSWSLDDEIKLFHGLMYFKPVGLDRNFQMICLAYRLQVKENLPCSIKSIWEHLSKLYNLEELNESEVIPYPHRPAEFSLPEEFKDIKSLAFPRASSAAGISHTVLNAGLTSRHKSKSALDSTGKPTSLVDDNSSTPANSSPSISPHSISSPPSASISAVSQSAKRTRKSMRSVVDKDASMPPPNPVSSVKGVASIVSHSHRKSIRRQH</sequence>
<name>A0A0R3WD66_TAEAS</name>
<dbReference type="AlphaFoldDB" id="A0A0R3WD66"/>
<reference evidence="10" key="1">
    <citation type="submission" date="2017-02" db="UniProtKB">
        <authorList>
            <consortium name="WormBaseParasite"/>
        </authorList>
    </citation>
    <scope>IDENTIFICATION</scope>
</reference>
<dbReference type="Pfam" id="PF07904">
    <property type="entry name" value="Eaf7"/>
    <property type="match status" value="1"/>
</dbReference>
<feature type="compositionally biased region" description="Polar residues" evidence="7">
    <location>
        <begin position="118"/>
        <end position="132"/>
    </location>
</feature>
<accession>A0A0R3WD66</accession>